<dbReference type="AlphaFoldDB" id="A0A9N9G8J8"/>
<sequence>MFRNLTKKLQEHFQLLEFPKELIEENSLPFKIASNISIKKYNKFLESRKPSGYKLEYNNGDVIIIDVCTEVHEAVVALLQDYFKIPNGGVIINPPILIRGQPFHPSPNADGLDIAPDIAIYPDEAYVSRPPDSGPLNLGPPPSDTMGNSHARIICEVAVSQDDRGLRKKCELWMSQMYATLWRQGFPTRKWHFGTVQKRSNRPTGCNAPGIPAYQINIPISDVFYDPPIPAIGYVPLVSHPAIPDGNFIIDLYEIQQIILKRQPR</sequence>
<comment type="caution">
    <text evidence="1">The sequence shown here is derived from an EMBL/GenBank/DDBJ whole genome shotgun (WGS) entry which is preliminary data.</text>
</comment>
<accession>A0A9N9G8J8</accession>
<dbReference type="OrthoDB" id="2364950at2759"/>
<reference evidence="1" key="1">
    <citation type="submission" date="2021-06" db="EMBL/GenBank/DDBJ databases">
        <authorList>
            <person name="Kallberg Y."/>
            <person name="Tangrot J."/>
            <person name="Rosling A."/>
        </authorList>
    </citation>
    <scope>NUCLEOTIDE SEQUENCE</scope>
    <source>
        <strain evidence="1">BR232B</strain>
    </source>
</reference>
<keyword evidence="2" id="KW-1185">Reference proteome</keyword>
<name>A0A9N9G8J8_9GLOM</name>
<evidence type="ECO:0000313" key="2">
    <source>
        <dbReference type="Proteomes" id="UP000789739"/>
    </source>
</evidence>
<organism evidence="1 2">
    <name type="scientific">Paraglomus brasilianum</name>
    <dbReference type="NCBI Taxonomy" id="144538"/>
    <lineage>
        <taxon>Eukaryota</taxon>
        <taxon>Fungi</taxon>
        <taxon>Fungi incertae sedis</taxon>
        <taxon>Mucoromycota</taxon>
        <taxon>Glomeromycotina</taxon>
        <taxon>Glomeromycetes</taxon>
        <taxon>Paraglomerales</taxon>
        <taxon>Paraglomeraceae</taxon>
        <taxon>Paraglomus</taxon>
    </lineage>
</organism>
<dbReference type="Proteomes" id="UP000789739">
    <property type="component" value="Unassembled WGS sequence"/>
</dbReference>
<gene>
    <name evidence="1" type="ORF">PBRASI_LOCUS7200</name>
</gene>
<evidence type="ECO:0000313" key="1">
    <source>
        <dbReference type="EMBL" id="CAG8592509.1"/>
    </source>
</evidence>
<dbReference type="EMBL" id="CAJVPI010001067">
    <property type="protein sequence ID" value="CAG8592509.1"/>
    <property type="molecule type" value="Genomic_DNA"/>
</dbReference>
<proteinExistence type="predicted"/>
<protein>
    <submittedName>
        <fullName evidence="1">9940_t:CDS:1</fullName>
    </submittedName>
</protein>